<organism evidence="1">
    <name type="scientific">Arundo donax</name>
    <name type="common">Giant reed</name>
    <name type="synonym">Donax arundinaceus</name>
    <dbReference type="NCBI Taxonomy" id="35708"/>
    <lineage>
        <taxon>Eukaryota</taxon>
        <taxon>Viridiplantae</taxon>
        <taxon>Streptophyta</taxon>
        <taxon>Embryophyta</taxon>
        <taxon>Tracheophyta</taxon>
        <taxon>Spermatophyta</taxon>
        <taxon>Magnoliopsida</taxon>
        <taxon>Liliopsida</taxon>
        <taxon>Poales</taxon>
        <taxon>Poaceae</taxon>
        <taxon>PACMAD clade</taxon>
        <taxon>Arundinoideae</taxon>
        <taxon>Arundineae</taxon>
        <taxon>Arundo</taxon>
    </lineage>
</organism>
<reference evidence="1" key="2">
    <citation type="journal article" date="2015" name="Data Brief">
        <title>Shoot transcriptome of the giant reed, Arundo donax.</title>
        <authorList>
            <person name="Barrero R.A."/>
            <person name="Guerrero F.D."/>
            <person name="Moolhuijzen P."/>
            <person name="Goolsby J.A."/>
            <person name="Tidwell J."/>
            <person name="Bellgard S.E."/>
            <person name="Bellgard M.I."/>
        </authorList>
    </citation>
    <scope>NUCLEOTIDE SEQUENCE</scope>
    <source>
        <tissue evidence="1">Shoot tissue taken approximately 20 cm above the soil surface</tissue>
    </source>
</reference>
<proteinExistence type="predicted"/>
<protein>
    <submittedName>
        <fullName evidence="1">Uncharacterized protein</fullName>
    </submittedName>
</protein>
<accession>A0A0A9DJ39</accession>
<sequence length="66" mass="7778">MQSMQVFRAGPLFLFRVLQEQERRKLFLDSSALFSILLLQECRPKEDLMYKSMGQSWTLRANVHTG</sequence>
<evidence type="ECO:0000313" key="1">
    <source>
        <dbReference type="EMBL" id="JAD87831.1"/>
    </source>
</evidence>
<name>A0A0A9DJ39_ARUDO</name>
<dbReference type="EMBL" id="GBRH01210064">
    <property type="protein sequence ID" value="JAD87831.1"/>
    <property type="molecule type" value="Transcribed_RNA"/>
</dbReference>
<reference evidence="1" key="1">
    <citation type="submission" date="2014-09" db="EMBL/GenBank/DDBJ databases">
        <authorList>
            <person name="Magalhaes I.L.F."/>
            <person name="Oliveira U."/>
            <person name="Santos F.R."/>
            <person name="Vidigal T.H.D.A."/>
            <person name="Brescovit A.D."/>
            <person name="Santos A.J."/>
        </authorList>
    </citation>
    <scope>NUCLEOTIDE SEQUENCE</scope>
    <source>
        <tissue evidence="1">Shoot tissue taken approximately 20 cm above the soil surface</tissue>
    </source>
</reference>
<dbReference type="AlphaFoldDB" id="A0A0A9DJ39"/>